<proteinExistence type="predicted"/>
<dbReference type="Proteomes" id="UP000192769">
    <property type="component" value="Unassembled WGS sequence"/>
</dbReference>
<gene>
    <name evidence="1" type="ORF">B2J69_11310</name>
</gene>
<reference evidence="1 2" key="1">
    <citation type="submission" date="2017-02" db="EMBL/GenBank/DDBJ databases">
        <title>Whole genome shotgun sequence of Pantoea agglomerans strain AS1 isolated from a cycad, Zamia floridana in Central Florida, USA.</title>
        <authorList>
            <person name="Lata P."/>
            <person name="Govindarajan S."/>
            <person name="Qi F."/>
            <person name="Li J.-L."/>
            <person name="Maurya S.K."/>
            <person name="Sahoo M.K."/>
        </authorList>
    </citation>
    <scope>NUCLEOTIDE SEQUENCE [LARGE SCALE GENOMIC DNA]</scope>
    <source>
        <strain evidence="1 2">AS1</strain>
    </source>
</reference>
<accession>A0A1V9DIG6</accession>
<comment type="caution">
    <text evidence="1">The sequence shown here is derived from an EMBL/GenBank/DDBJ whole genome shotgun (WGS) entry which is preliminary data.</text>
</comment>
<dbReference type="OrthoDB" id="6540218at2"/>
<dbReference type="AlphaFoldDB" id="A0A1V9DIG6"/>
<organism evidence="1 2">
    <name type="scientific">Pantoea latae</name>
    <dbReference type="NCBI Taxonomy" id="1964541"/>
    <lineage>
        <taxon>Bacteria</taxon>
        <taxon>Pseudomonadati</taxon>
        <taxon>Pseudomonadota</taxon>
        <taxon>Gammaproteobacteria</taxon>
        <taxon>Enterobacterales</taxon>
        <taxon>Erwiniaceae</taxon>
        <taxon>Pantoea</taxon>
    </lineage>
</organism>
<sequence length="69" mass="7594">MVMKIRCTACGSAKFTFTHEPSSDADFHGARCASCHKKLTARDLLPNTPLDPITRCLVSRVKKETNKGT</sequence>
<keyword evidence="2" id="KW-1185">Reference proteome</keyword>
<name>A0A1V9DIG6_9GAMM</name>
<protein>
    <submittedName>
        <fullName evidence="1">Uncharacterized protein</fullName>
    </submittedName>
</protein>
<evidence type="ECO:0000313" key="2">
    <source>
        <dbReference type="Proteomes" id="UP000192769"/>
    </source>
</evidence>
<dbReference type="EMBL" id="MWUE01000016">
    <property type="protein sequence ID" value="OQP33639.1"/>
    <property type="molecule type" value="Genomic_DNA"/>
</dbReference>
<evidence type="ECO:0000313" key="1">
    <source>
        <dbReference type="EMBL" id="OQP33639.1"/>
    </source>
</evidence>